<dbReference type="EMBL" id="CM056806">
    <property type="protein sequence ID" value="KAJ8705069.1"/>
    <property type="molecule type" value="Genomic_DNA"/>
</dbReference>
<accession>A0ACC2Q0J0</accession>
<evidence type="ECO:0000313" key="2">
    <source>
        <dbReference type="Proteomes" id="UP001231649"/>
    </source>
</evidence>
<evidence type="ECO:0000313" key="1">
    <source>
        <dbReference type="EMBL" id="KAJ8705069.1"/>
    </source>
</evidence>
<sequence>MEKMLMCRICLVENVRMYTVNNKDLQELYETLTNIPFVTEDRRPMLACVFCFAKLKQCCQLQKKCLEAENRFAQMMNEPNTPVNHGQLEYSSVPTEPPAENIRPFETVIVKEELPDVCERLDDVIEPKVEFFEYELELEPLNNSYSETEERPAQQSKSDAVHNVPLMKIKTELEEEPEEPTKKRRVSDTTRAVVANKQNLQIRVRKLEEVISEIQKKNEEANSKATQNTPCSSSELIAKYQESLANTTARANISVALDTNYRNNTKKGNIKKHIRVNTGEKPFKCEVCQLCFSQNVHLTRHMRTHTGDKPYKCEECQHCFNQKVHLTNHLRTHTGIKPYKCEECQLCFSRKDYLTRHMRTHTGEKPYKCEECQLCFSQKFHLTRHTRTHTGEKPYKCEECQIFYSEKVDFTRHLLTHTGEKPYKCEECQLSFSHKITLLRHIRTHTGEKPYKCEQCQLCFNQEATLIRHIRTHSDEPLQM</sequence>
<comment type="caution">
    <text evidence="1">The sequence shown here is derived from an EMBL/GenBank/DDBJ whole genome shotgun (WGS) entry which is preliminary data.</text>
</comment>
<dbReference type="Proteomes" id="UP001231649">
    <property type="component" value="Chromosome 30"/>
</dbReference>
<proteinExistence type="predicted"/>
<organism evidence="1 2">
    <name type="scientific">Mythimna loreyi</name>
    <dbReference type="NCBI Taxonomy" id="667449"/>
    <lineage>
        <taxon>Eukaryota</taxon>
        <taxon>Metazoa</taxon>
        <taxon>Ecdysozoa</taxon>
        <taxon>Arthropoda</taxon>
        <taxon>Hexapoda</taxon>
        <taxon>Insecta</taxon>
        <taxon>Pterygota</taxon>
        <taxon>Neoptera</taxon>
        <taxon>Endopterygota</taxon>
        <taxon>Lepidoptera</taxon>
        <taxon>Glossata</taxon>
        <taxon>Ditrysia</taxon>
        <taxon>Noctuoidea</taxon>
        <taxon>Noctuidae</taxon>
        <taxon>Noctuinae</taxon>
        <taxon>Hadenini</taxon>
        <taxon>Mythimna</taxon>
    </lineage>
</organism>
<keyword evidence="2" id="KW-1185">Reference proteome</keyword>
<protein>
    <submittedName>
        <fullName evidence="1">Uncharacterized protein</fullName>
    </submittedName>
</protein>
<gene>
    <name evidence="1" type="ORF">PYW08_012389</name>
</gene>
<reference evidence="1" key="1">
    <citation type="submission" date="2023-03" db="EMBL/GenBank/DDBJ databases">
        <title>Chromosome-level genomes of two armyworms, Mythimna separata and Mythimna loreyi, provide insights into the biosynthesis and reception of sex pheromones.</title>
        <authorList>
            <person name="Zhao H."/>
        </authorList>
    </citation>
    <scope>NUCLEOTIDE SEQUENCE</scope>
    <source>
        <strain evidence="1">BeijingLab</strain>
    </source>
</reference>
<name>A0ACC2Q0J0_9NEOP</name>